<dbReference type="EMBL" id="JBBKZU010000001">
    <property type="protein sequence ID" value="MEJ8809517.1"/>
    <property type="molecule type" value="Genomic_DNA"/>
</dbReference>
<evidence type="ECO:0000313" key="2">
    <source>
        <dbReference type="Proteomes" id="UP001365846"/>
    </source>
</evidence>
<proteinExistence type="predicted"/>
<reference evidence="1 2" key="1">
    <citation type="submission" date="2024-03" db="EMBL/GenBank/DDBJ databases">
        <title>Novel species of the genus Variovorax.</title>
        <authorList>
            <person name="Liu Q."/>
            <person name="Xin Y.-H."/>
        </authorList>
    </citation>
    <scope>NUCLEOTIDE SEQUENCE [LARGE SCALE GENOMIC DNA]</scope>
    <source>
        <strain evidence="1 2">KACC 18899</strain>
    </source>
</reference>
<name>A0ABU8V796_9BURK</name>
<keyword evidence="2" id="KW-1185">Reference proteome</keyword>
<sequence length="86" mass="9439">MQRERRGELTQLYQAVVVSRLAVEAARGELIEALGDWLCGADTQPPGSVEMQALARLCEAQEKAEAEYAKCVAVLSEKLVHRARVA</sequence>
<dbReference type="Proteomes" id="UP001365846">
    <property type="component" value="Unassembled WGS sequence"/>
</dbReference>
<accession>A0ABU8V796</accession>
<evidence type="ECO:0000313" key="1">
    <source>
        <dbReference type="EMBL" id="MEJ8809517.1"/>
    </source>
</evidence>
<organism evidence="1 2">
    <name type="scientific">Variovorax ureilyticus</name>
    <dbReference type="NCBI Taxonomy" id="1836198"/>
    <lineage>
        <taxon>Bacteria</taxon>
        <taxon>Pseudomonadati</taxon>
        <taxon>Pseudomonadota</taxon>
        <taxon>Betaproteobacteria</taxon>
        <taxon>Burkholderiales</taxon>
        <taxon>Comamonadaceae</taxon>
        <taxon>Variovorax</taxon>
    </lineage>
</organism>
<protein>
    <submittedName>
        <fullName evidence="1">Uncharacterized protein</fullName>
    </submittedName>
</protein>
<gene>
    <name evidence="1" type="ORF">WKW77_00460</name>
</gene>
<dbReference type="RefSeq" id="WP_340354862.1">
    <property type="nucleotide sequence ID" value="NZ_JBBKZU010000001.1"/>
</dbReference>
<comment type="caution">
    <text evidence="1">The sequence shown here is derived from an EMBL/GenBank/DDBJ whole genome shotgun (WGS) entry which is preliminary data.</text>
</comment>